<evidence type="ECO:0000313" key="1">
    <source>
        <dbReference type="EMBL" id="RPA96646.1"/>
    </source>
</evidence>
<sequence length="92" mass="10352">MRELPCGFFSLATSPITPGLVIQFRTEHSSMALPNVLLACYSFSIYLSSIVRSHFNKDLSLVLVISLLQIPSSFHQLPCPFFLFFLNTCHEA</sequence>
<protein>
    <submittedName>
        <fullName evidence="1">Uncharacterized protein</fullName>
    </submittedName>
</protein>
<reference evidence="1 2" key="1">
    <citation type="journal article" date="2018" name="Nat. Ecol. Evol.">
        <title>Pezizomycetes genomes reveal the molecular basis of ectomycorrhizal truffle lifestyle.</title>
        <authorList>
            <person name="Murat C."/>
            <person name="Payen T."/>
            <person name="Noel B."/>
            <person name="Kuo A."/>
            <person name="Morin E."/>
            <person name="Chen J."/>
            <person name="Kohler A."/>
            <person name="Krizsan K."/>
            <person name="Balestrini R."/>
            <person name="Da Silva C."/>
            <person name="Montanini B."/>
            <person name="Hainaut M."/>
            <person name="Levati E."/>
            <person name="Barry K.W."/>
            <person name="Belfiori B."/>
            <person name="Cichocki N."/>
            <person name="Clum A."/>
            <person name="Dockter R.B."/>
            <person name="Fauchery L."/>
            <person name="Guy J."/>
            <person name="Iotti M."/>
            <person name="Le Tacon F."/>
            <person name="Lindquist E.A."/>
            <person name="Lipzen A."/>
            <person name="Malagnac F."/>
            <person name="Mello A."/>
            <person name="Molinier V."/>
            <person name="Miyauchi S."/>
            <person name="Poulain J."/>
            <person name="Riccioni C."/>
            <person name="Rubini A."/>
            <person name="Sitrit Y."/>
            <person name="Splivallo R."/>
            <person name="Traeger S."/>
            <person name="Wang M."/>
            <person name="Zifcakova L."/>
            <person name="Wipf D."/>
            <person name="Zambonelli A."/>
            <person name="Paolocci F."/>
            <person name="Nowrousian M."/>
            <person name="Ottonello S."/>
            <person name="Baldrian P."/>
            <person name="Spatafora J.W."/>
            <person name="Henrissat B."/>
            <person name="Nagy L.G."/>
            <person name="Aury J.M."/>
            <person name="Wincker P."/>
            <person name="Grigoriev I.V."/>
            <person name="Bonfante P."/>
            <person name="Martin F.M."/>
        </authorList>
    </citation>
    <scope>NUCLEOTIDE SEQUENCE [LARGE SCALE GENOMIC DNA]</scope>
    <source>
        <strain evidence="1 2">120613-1</strain>
    </source>
</reference>
<evidence type="ECO:0000313" key="2">
    <source>
        <dbReference type="Proteomes" id="UP000276215"/>
    </source>
</evidence>
<name>A0A3N4JEF8_9PEZI</name>
<dbReference type="AlphaFoldDB" id="A0A3N4JEF8"/>
<dbReference type="EMBL" id="ML120412">
    <property type="protein sequence ID" value="RPA96646.1"/>
    <property type="molecule type" value="Genomic_DNA"/>
</dbReference>
<keyword evidence="2" id="KW-1185">Reference proteome</keyword>
<gene>
    <name evidence="1" type="ORF">L873DRAFT_1205656</name>
</gene>
<dbReference type="Proteomes" id="UP000276215">
    <property type="component" value="Unassembled WGS sequence"/>
</dbReference>
<accession>A0A3N4JEF8</accession>
<organism evidence="1 2">
    <name type="scientific">Choiromyces venosus 120613-1</name>
    <dbReference type="NCBI Taxonomy" id="1336337"/>
    <lineage>
        <taxon>Eukaryota</taxon>
        <taxon>Fungi</taxon>
        <taxon>Dikarya</taxon>
        <taxon>Ascomycota</taxon>
        <taxon>Pezizomycotina</taxon>
        <taxon>Pezizomycetes</taxon>
        <taxon>Pezizales</taxon>
        <taxon>Tuberaceae</taxon>
        <taxon>Choiromyces</taxon>
    </lineage>
</organism>
<proteinExistence type="predicted"/>